<proteinExistence type="predicted"/>
<dbReference type="OrthoDB" id="389844at2"/>
<dbReference type="AlphaFoldDB" id="A0A1Y0L1L2"/>
<evidence type="ECO:0000313" key="1">
    <source>
        <dbReference type="EMBL" id="ATX71022.1"/>
    </source>
</evidence>
<organism evidence="1 2">
    <name type="scientific">Spiroplasma clarkii</name>
    <dbReference type="NCBI Taxonomy" id="2139"/>
    <lineage>
        <taxon>Bacteria</taxon>
        <taxon>Bacillati</taxon>
        <taxon>Mycoplasmatota</taxon>
        <taxon>Mollicutes</taxon>
        <taxon>Entomoplasmatales</taxon>
        <taxon>Spiroplasmataceae</taxon>
        <taxon>Spiroplasma</taxon>
    </lineage>
</organism>
<reference evidence="1 2" key="1">
    <citation type="submission" date="2017-11" db="EMBL/GenBank/DDBJ databases">
        <title>Complete genome sequence of Spiroplasma clarkii CN-5 (DSM 19994).</title>
        <authorList>
            <person name="Tsai Y.-M."/>
            <person name="Chang A."/>
            <person name="Lo W.-S."/>
            <person name="Kuo C.-H."/>
        </authorList>
    </citation>
    <scope>NUCLEOTIDE SEQUENCE [LARGE SCALE GENOMIC DNA]</scope>
    <source>
        <strain evidence="1 2">CN-5</strain>
    </source>
</reference>
<name>A0A1Y0L1L2_9MOLU</name>
<sequence length="64" mass="7744">MKNCEIKDCKQTLNPQDPKRIYVYDENLQEEIAMRVCDQHYKEHIDEENDVDWQQAIDSIEDTE</sequence>
<dbReference type="EMBL" id="CP024870">
    <property type="protein sequence ID" value="ATX71022.1"/>
    <property type="molecule type" value="Genomic_DNA"/>
</dbReference>
<dbReference type="RefSeq" id="WP_100254564.1">
    <property type="nucleotide sequence ID" value="NZ_CP015819.1"/>
</dbReference>
<evidence type="ECO:0000313" key="2">
    <source>
        <dbReference type="Proteomes" id="UP000231179"/>
    </source>
</evidence>
<dbReference type="KEGG" id="scla:SCLARK_001045"/>
<accession>A0A1Y0L1L2</accession>
<gene>
    <name evidence="1" type="ORF">SCLAR_v1c07050</name>
</gene>
<keyword evidence="2" id="KW-1185">Reference proteome</keyword>
<protein>
    <submittedName>
        <fullName evidence="1">Uncharacterized protein</fullName>
    </submittedName>
</protein>
<dbReference type="Proteomes" id="UP000231179">
    <property type="component" value="Chromosome"/>
</dbReference>